<feature type="region of interest" description="Disordered" evidence="1">
    <location>
        <begin position="231"/>
        <end position="268"/>
    </location>
</feature>
<keyword evidence="3" id="KW-1185">Reference proteome</keyword>
<dbReference type="EMBL" id="JAROKS010000006">
    <property type="protein sequence ID" value="KAK1802653.1"/>
    <property type="molecule type" value="Genomic_DNA"/>
</dbReference>
<feature type="region of interest" description="Disordered" evidence="1">
    <location>
        <begin position="86"/>
        <end position="112"/>
    </location>
</feature>
<dbReference type="AlphaFoldDB" id="A0AAD9E362"/>
<reference evidence="2" key="1">
    <citation type="submission" date="2023-03" db="EMBL/GenBank/DDBJ databases">
        <title>Electrophorus voltai genome.</title>
        <authorList>
            <person name="Bian C."/>
        </authorList>
    </citation>
    <scope>NUCLEOTIDE SEQUENCE</scope>
    <source>
        <strain evidence="2">CB-2022</strain>
        <tissue evidence="2">Muscle</tissue>
    </source>
</reference>
<evidence type="ECO:0000256" key="1">
    <source>
        <dbReference type="SAM" id="MobiDB-lite"/>
    </source>
</evidence>
<protein>
    <submittedName>
        <fullName evidence="2">Uncharacterized protein</fullName>
    </submittedName>
</protein>
<feature type="compositionally biased region" description="Basic and acidic residues" evidence="1">
    <location>
        <begin position="89"/>
        <end position="101"/>
    </location>
</feature>
<feature type="region of interest" description="Disordered" evidence="1">
    <location>
        <begin position="176"/>
        <end position="199"/>
    </location>
</feature>
<proteinExistence type="predicted"/>
<name>A0AAD9E362_9TELE</name>
<evidence type="ECO:0000313" key="2">
    <source>
        <dbReference type="EMBL" id="KAK1802653.1"/>
    </source>
</evidence>
<evidence type="ECO:0000313" key="3">
    <source>
        <dbReference type="Proteomes" id="UP001239994"/>
    </source>
</evidence>
<accession>A0AAD9E362</accession>
<gene>
    <name evidence="2" type="ORF">P4O66_004295</name>
</gene>
<sequence>MEGCSEQRGEFLLELHLLCDSDASCTKSVGTDLSMEDIGNLQTEVCELRKVIAVLERKLNQNPEKLSKEDVPTWSSVYKTELNCTETQDSDHSGEDQHIPQDMEDVPNQSPVCKTEPNPTVTLEPDCNTLNLHTLQNMEDEPSQSSVCGPEQASVAALESVCDHENQSTLQEDVPSLSLHCYSDPNPTESLDSDCDGGDQHTMQSPLKTCSVRLVDCRKILELNGNIIAQRDQSGGDDADAECAGDDDDDDDEGDCGDGDDDGDDFVPSAECHGVGVRYWALKECKQNVF</sequence>
<comment type="caution">
    <text evidence="2">The sequence shown here is derived from an EMBL/GenBank/DDBJ whole genome shotgun (WGS) entry which is preliminary data.</text>
</comment>
<dbReference type="Proteomes" id="UP001239994">
    <property type="component" value="Unassembled WGS sequence"/>
</dbReference>
<feature type="compositionally biased region" description="Acidic residues" evidence="1">
    <location>
        <begin position="235"/>
        <end position="265"/>
    </location>
</feature>
<organism evidence="2 3">
    <name type="scientific">Electrophorus voltai</name>
    <dbReference type="NCBI Taxonomy" id="2609070"/>
    <lineage>
        <taxon>Eukaryota</taxon>
        <taxon>Metazoa</taxon>
        <taxon>Chordata</taxon>
        <taxon>Craniata</taxon>
        <taxon>Vertebrata</taxon>
        <taxon>Euteleostomi</taxon>
        <taxon>Actinopterygii</taxon>
        <taxon>Neopterygii</taxon>
        <taxon>Teleostei</taxon>
        <taxon>Ostariophysi</taxon>
        <taxon>Gymnotiformes</taxon>
        <taxon>Gymnotoidei</taxon>
        <taxon>Gymnotidae</taxon>
        <taxon>Electrophorus</taxon>
    </lineage>
</organism>